<keyword evidence="2" id="KW-1185">Reference proteome</keyword>
<dbReference type="EMBL" id="LXQA010630094">
    <property type="protein sequence ID" value="MCI63052.1"/>
    <property type="molecule type" value="Genomic_DNA"/>
</dbReference>
<proteinExistence type="predicted"/>
<accession>A0A392TPZ7</accession>
<evidence type="ECO:0008006" key="3">
    <source>
        <dbReference type="Google" id="ProtNLM"/>
    </source>
</evidence>
<name>A0A392TPZ7_9FABA</name>
<protein>
    <recommendedName>
        <fullName evidence="3">Retrovirus-related pol polyprotein from transposon TNT 1-94</fullName>
    </recommendedName>
</protein>
<dbReference type="Proteomes" id="UP000265520">
    <property type="component" value="Unassembled WGS sequence"/>
</dbReference>
<comment type="caution">
    <text evidence="1">The sequence shown here is derived from an EMBL/GenBank/DDBJ whole genome shotgun (WGS) entry which is preliminary data.</text>
</comment>
<organism evidence="1 2">
    <name type="scientific">Trifolium medium</name>
    <dbReference type="NCBI Taxonomy" id="97028"/>
    <lineage>
        <taxon>Eukaryota</taxon>
        <taxon>Viridiplantae</taxon>
        <taxon>Streptophyta</taxon>
        <taxon>Embryophyta</taxon>
        <taxon>Tracheophyta</taxon>
        <taxon>Spermatophyta</taxon>
        <taxon>Magnoliopsida</taxon>
        <taxon>eudicotyledons</taxon>
        <taxon>Gunneridae</taxon>
        <taxon>Pentapetalae</taxon>
        <taxon>rosids</taxon>
        <taxon>fabids</taxon>
        <taxon>Fabales</taxon>
        <taxon>Fabaceae</taxon>
        <taxon>Papilionoideae</taxon>
        <taxon>50 kb inversion clade</taxon>
        <taxon>NPAAA clade</taxon>
        <taxon>Hologalegina</taxon>
        <taxon>IRL clade</taxon>
        <taxon>Trifolieae</taxon>
        <taxon>Trifolium</taxon>
    </lineage>
</organism>
<dbReference type="AlphaFoldDB" id="A0A392TPZ7"/>
<sequence length="58" mass="6390">MVIQHERQGNFTESDDSKILVNAAKPSKFASGSKATRNCSYCGKDNHVVENCFKKNGV</sequence>
<evidence type="ECO:0000313" key="1">
    <source>
        <dbReference type="EMBL" id="MCI63052.1"/>
    </source>
</evidence>
<reference evidence="1 2" key="1">
    <citation type="journal article" date="2018" name="Front. Plant Sci.">
        <title>Red Clover (Trifolium pratense) and Zigzag Clover (T. medium) - A Picture of Genomic Similarities and Differences.</title>
        <authorList>
            <person name="Dluhosova J."/>
            <person name="Istvanek J."/>
            <person name="Nedelnik J."/>
            <person name="Repkova J."/>
        </authorList>
    </citation>
    <scope>NUCLEOTIDE SEQUENCE [LARGE SCALE GENOMIC DNA]</scope>
    <source>
        <strain evidence="2">cv. 10/8</strain>
        <tissue evidence="1">Leaf</tissue>
    </source>
</reference>
<evidence type="ECO:0000313" key="2">
    <source>
        <dbReference type="Proteomes" id="UP000265520"/>
    </source>
</evidence>
<feature type="non-terminal residue" evidence="1">
    <location>
        <position position="58"/>
    </location>
</feature>